<dbReference type="RefSeq" id="WP_097029329.1">
    <property type="nucleotide sequence ID" value="NZ_OAOQ01000002.1"/>
</dbReference>
<dbReference type="Proteomes" id="UP000219467">
    <property type="component" value="Unassembled WGS sequence"/>
</dbReference>
<organism evidence="1 2">
    <name type="scientific">Cereibacter ovatus</name>
    <dbReference type="NCBI Taxonomy" id="439529"/>
    <lineage>
        <taxon>Bacteria</taxon>
        <taxon>Pseudomonadati</taxon>
        <taxon>Pseudomonadota</taxon>
        <taxon>Alphaproteobacteria</taxon>
        <taxon>Rhodobacterales</taxon>
        <taxon>Paracoccaceae</taxon>
        <taxon>Cereibacter</taxon>
    </lineage>
</organism>
<proteinExistence type="predicted"/>
<dbReference type="EMBL" id="OAOQ01000002">
    <property type="protein sequence ID" value="SNX68846.1"/>
    <property type="molecule type" value="Genomic_DNA"/>
</dbReference>
<keyword evidence="1" id="KW-0645">Protease</keyword>
<dbReference type="AlphaFoldDB" id="A0A285CP60"/>
<dbReference type="GO" id="GO:0008233">
    <property type="term" value="F:peptidase activity"/>
    <property type="evidence" value="ECO:0007669"/>
    <property type="project" value="UniProtKB-KW"/>
</dbReference>
<dbReference type="GO" id="GO:0006508">
    <property type="term" value="P:proteolysis"/>
    <property type="evidence" value="ECO:0007669"/>
    <property type="project" value="UniProtKB-KW"/>
</dbReference>
<sequence length="136" mass="15096">MTQVADGACAPDLDLLERLAREAVAGLPDGCRALAAAVVLRIADMPPDEILDEMGIEDPYDLTGLYEGVPLTERSVSDPPVQPAAIWLFRRPILEEWIDRGDVTLAELVTHVMVHELAHHFGWSDEDITAIDPWWE</sequence>
<evidence type="ECO:0000313" key="2">
    <source>
        <dbReference type="Proteomes" id="UP000219467"/>
    </source>
</evidence>
<dbReference type="SUPFAM" id="SSF55486">
    <property type="entry name" value="Metalloproteases ('zincins'), catalytic domain"/>
    <property type="match status" value="1"/>
</dbReference>
<dbReference type="Pfam" id="PF06262">
    <property type="entry name" value="Zincin_1"/>
    <property type="match status" value="1"/>
</dbReference>
<dbReference type="Gene3D" id="3.30.2010.20">
    <property type="match status" value="1"/>
</dbReference>
<keyword evidence="1" id="KW-0378">Hydrolase</keyword>
<dbReference type="InterPro" id="IPR010428">
    <property type="entry name" value="Zincin_1"/>
</dbReference>
<gene>
    <name evidence="1" type="ORF">SAMN05878503_102311</name>
</gene>
<evidence type="ECO:0000313" key="1">
    <source>
        <dbReference type="EMBL" id="SNX68846.1"/>
    </source>
</evidence>
<reference evidence="2" key="1">
    <citation type="submission" date="2017-08" db="EMBL/GenBank/DDBJ databases">
        <authorList>
            <person name="Varghese N."/>
            <person name="Submissions S."/>
        </authorList>
    </citation>
    <scope>NUCLEOTIDE SEQUENCE [LARGE SCALE GENOMIC DNA]</scope>
    <source>
        <strain evidence="2">JA234</strain>
    </source>
</reference>
<keyword evidence="2" id="KW-1185">Reference proteome</keyword>
<name>A0A285CP60_9RHOB</name>
<protein>
    <submittedName>
        <fullName evidence="1">Predicted Zn-dependent protease with MMP-like domain</fullName>
    </submittedName>
</protein>
<accession>A0A285CP60</accession>
<dbReference type="CDD" id="cd12952">
    <property type="entry name" value="MMP_ACEL2062"/>
    <property type="match status" value="1"/>
</dbReference>
<dbReference type="InterPro" id="IPR038555">
    <property type="entry name" value="Zincin_1_sf"/>
</dbReference>
<dbReference type="OrthoDB" id="9806895at2"/>